<evidence type="ECO:0000256" key="3">
    <source>
        <dbReference type="PROSITE-ProRule" id="PRU00339"/>
    </source>
</evidence>
<protein>
    <submittedName>
        <fullName evidence="6">TPR repeat protein</fullName>
    </submittedName>
</protein>
<sequence length="501" mass="57578">MRKISAMFLLMTMFCGYAASANVSLEEAIEQSAEKITGDLPKGARVAIVAFESENDNLSDYIMKEIVGSLVDRGLKVADRHNLKFVRRELKFQESGALNENQAKAVGRNLAAKMVITGEFIDIGNKEYRYRANAIHVEGDHASSARFNVNADARLQNRIAALSKQNTNVRTVDYDEDDEKPDRQRGVSEHKTPQSAGEFLDRGITFKRNNEYDKAIVEFTEALKLDPKMAAAYYNRGISYYFNKDYDKAIEDYSQAIKLNSNYSAAFTWRGIAYDNKGEYDKAIESLSQAIRLNSNDKWSYYNRAKVYVKKKVYDKAFADYSQLIRLAPNEDKEIEVLDYISAYTGRAGLVFSKAVDNVDTKNDYDRAIADFNQAIRLKNTDADVYILRGDAYRNMGDYNKAIEDYRTALRIDPNDYMVKNKIEDIEKFEKEIAKETQNIQKDPKEPWGYYRRGSEYFRNGYYDKAIADYNMVIRLFPGGEGAGKDYVKKYIETIKRRRGR</sequence>
<dbReference type="InterPro" id="IPR050498">
    <property type="entry name" value="Ycf3"/>
</dbReference>
<dbReference type="PANTHER" id="PTHR44858">
    <property type="entry name" value="TETRATRICOPEPTIDE REPEAT PROTEIN 6"/>
    <property type="match status" value="1"/>
</dbReference>
<feature type="compositionally biased region" description="Basic and acidic residues" evidence="4">
    <location>
        <begin position="180"/>
        <end position="192"/>
    </location>
</feature>
<dbReference type="InterPro" id="IPR019734">
    <property type="entry name" value="TPR_rpt"/>
</dbReference>
<dbReference type="PANTHER" id="PTHR44858:SF1">
    <property type="entry name" value="UDP-N-ACETYLGLUCOSAMINE--PEPTIDE N-ACETYLGLUCOSAMINYLTRANSFERASE SPINDLY-RELATED"/>
    <property type="match status" value="1"/>
</dbReference>
<dbReference type="Pfam" id="PF00515">
    <property type="entry name" value="TPR_1"/>
    <property type="match status" value="2"/>
</dbReference>
<feature type="chain" id="PRO_5032944196" evidence="5">
    <location>
        <begin position="19"/>
        <end position="501"/>
    </location>
</feature>
<reference evidence="6" key="1">
    <citation type="submission" date="2012-03" db="EMBL/GenBank/DDBJ databases">
        <title>Functional metagenomics reveals considerable lignocellulase gene clusters in the gut microbiome of a wood-feeding higher termite.</title>
        <authorList>
            <person name="Liu N."/>
        </authorList>
    </citation>
    <scope>NUCLEOTIDE SEQUENCE</scope>
</reference>
<keyword evidence="5" id="KW-0732">Signal</keyword>
<feature type="repeat" description="TPR" evidence="3">
    <location>
        <begin position="264"/>
        <end position="297"/>
    </location>
</feature>
<keyword evidence="2 3" id="KW-0802">TPR repeat</keyword>
<dbReference type="Gene3D" id="1.25.40.10">
    <property type="entry name" value="Tetratricopeptide repeat domain"/>
    <property type="match status" value="4"/>
</dbReference>
<name>A0A806K1S2_9BACT</name>
<evidence type="ECO:0000256" key="4">
    <source>
        <dbReference type="SAM" id="MobiDB-lite"/>
    </source>
</evidence>
<evidence type="ECO:0000256" key="2">
    <source>
        <dbReference type="ARBA" id="ARBA00022803"/>
    </source>
</evidence>
<proteinExistence type="predicted"/>
<dbReference type="AlphaFoldDB" id="A0A806K1S2"/>
<dbReference type="GO" id="GO:0046813">
    <property type="term" value="P:receptor-mediated virion attachment to host cell"/>
    <property type="evidence" value="ECO:0007669"/>
    <property type="project" value="TreeGrafter"/>
</dbReference>
<dbReference type="PROSITE" id="PS50005">
    <property type="entry name" value="TPR"/>
    <property type="match status" value="6"/>
</dbReference>
<dbReference type="GO" id="GO:0009279">
    <property type="term" value="C:cell outer membrane"/>
    <property type="evidence" value="ECO:0007669"/>
    <property type="project" value="TreeGrafter"/>
</dbReference>
<dbReference type="InterPro" id="IPR013105">
    <property type="entry name" value="TPR_2"/>
</dbReference>
<feature type="region of interest" description="Disordered" evidence="4">
    <location>
        <begin position="171"/>
        <end position="195"/>
    </location>
</feature>
<dbReference type="SUPFAM" id="SSF48452">
    <property type="entry name" value="TPR-like"/>
    <property type="match status" value="2"/>
</dbReference>
<accession>A0A806K1S2</accession>
<dbReference type="Pfam" id="PF07719">
    <property type="entry name" value="TPR_2"/>
    <property type="match status" value="1"/>
</dbReference>
<feature type="repeat" description="TPR" evidence="3">
    <location>
        <begin position="383"/>
        <end position="416"/>
    </location>
</feature>
<dbReference type="Pfam" id="PF13181">
    <property type="entry name" value="TPR_8"/>
    <property type="match status" value="2"/>
</dbReference>
<dbReference type="Gene3D" id="3.40.50.10610">
    <property type="entry name" value="ABC-type transport auxiliary lipoprotein component"/>
    <property type="match status" value="1"/>
</dbReference>
<feature type="signal peptide" evidence="5">
    <location>
        <begin position="1"/>
        <end position="18"/>
    </location>
</feature>
<dbReference type="InterPro" id="IPR011990">
    <property type="entry name" value="TPR-like_helical_dom_sf"/>
</dbReference>
<feature type="repeat" description="TPR" evidence="3">
    <location>
        <begin position="196"/>
        <end position="229"/>
    </location>
</feature>
<evidence type="ECO:0000256" key="1">
    <source>
        <dbReference type="ARBA" id="ARBA00022737"/>
    </source>
</evidence>
<evidence type="ECO:0000313" key="6">
    <source>
        <dbReference type="EMBL" id="AGS53583.1"/>
    </source>
</evidence>
<dbReference type="EMBL" id="JQ844237">
    <property type="protein sequence ID" value="AGS53583.1"/>
    <property type="molecule type" value="Genomic_DNA"/>
</dbReference>
<dbReference type="PROSITE" id="PS50293">
    <property type="entry name" value="TPR_REGION"/>
    <property type="match status" value="2"/>
</dbReference>
<evidence type="ECO:0000256" key="5">
    <source>
        <dbReference type="SAM" id="SignalP"/>
    </source>
</evidence>
<keyword evidence="1" id="KW-0677">Repeat</keyword>
<feature type="repeat" description="TPR" evidence="3">
    <location>
        <begin position="298"/>
        <end position="331"/>
    </location>
</feature>
<organism evidence="6">
    <name type="scientific">uncultured bacterium contig00070</name>
    <dbReference type="NCBI Taxonomy" id="1181551"/>
    <lineage>
        <taxon>Bacteria</taxon>
        <taxon>environmental samples</taxon>
    </lineage>
</organism>
<feature type="repeat" description="TPR" evidence="3">
    <location>
        <begin position="230"/>
        <end position="263"/>
    </location>
</feature>
<dbReference type="SMART" id="SM00028">
    <property type="entry name" value="TPR"/>
    <property type="match status" value="7"/>
</dbReference>
<dbReference type="Pfam" id="PF13414">
    <property type="entry name" value="TPR_11"/>
    <property type="match status" value="1"/>
</dbReference>
<feature type="repeat" description="TPR" evidence="3">
    <location>
        <begin position="447"/>
        <end position="480"/>
    </location>
</feature>